<sequence>MMAEAKRELIERLQKDILQWEGYRPPASDARNTLGLGSIEAAFPNGVFPVAAVHELVCGSAEQAAAGGGFVTGILSTLLKQGGVGVWIGRSRRLFAPALTVFGVLPHKVIFISLTKDKDALWVMEEALKCVGLTAVICEVGELDFKQSRRLQLAVEQSRVTGFVLRNDTQLNSTACAARWQIRSLPSADLNGLPGLGFLRWQVELLKVRNGQTGTWVLEWQQDHFVIVEETVMIEERQVG</sequence>
<reference evidence="1 2" key="1">
    <citation type="submission" date="2016-10" db="EMBL/GenBank/DDBJ databases">
        <authorList>
            <person name="de Groot N.N."/>
        </authorList>
    </citation>
    <scope>NUCLEOTIDE SEQUENCE [LARGE SCALE GENOMIC DNA]</scope>
    <source>
        <strain evidence="1 2">47C3B</strain>
    </source>
</reference>
<dbReference type="STRING" id="1391627.SAMN05216464_103353"/>
<dbReference type="InterPro" id="IPR017026">
    <property type="entry name" value="ImuA"/>
</dbReference>
<dbReference type="SUPFAM" id="SSF52540">
    <property type="entry name" value="P-loop containing nucleoside triphosphate hydrolases"/>
    <property type="match status" value="1"/>
</dbReference>
<proteinExistence type="predicted"/>
<dbReference type="Gene3D" id="3.40.50.300">
    <property type="entry name" value="P-loop containing nucleotide triphosphate hydrolases"/>
    <property type="match status" value="1"/>
</dbReference>
<organism evidence="1 2">
    <name type="scientific">Mucilaginibacter pineti</name>
    <dbReference type="NCBI Taxonomy" id="1391627"/>
    <lineage>
        <taxon>Bacteria</taxon>
        <taxon>Pseudomonadati</taxon>
        <taxon>Bacteroidota</taxon>
        <taxon>Sphingobacteriia</taxon>
        <taxon>Sphingobacteriales</taxon>
        <taxon>Sphingobacteriaceae</taxon>
        <taxon>Mucilaginibacter</taxon>
    </lineage>
</organism>
<dbReference type="EMBL" id="FNAI01000003">
    <property type="protein sequence ID" value="SDE01801.1"/>
    <property type="molecule type" value="Genomic_DNA"/>
</dbReference>
<dbReference type="InterPro" id="IPR027417">
    <property type="entry name" value="P-loop_NTPase"/>
</dbReference>
<dbReference type="Proteomes" id="UP000199072">
    <property type="component" value="Unassembled WGS sequence"/>
</dbReference>
<dbReference type="PIRSF" id="PIRSF034285">
    <property type="entry name" value="UCP034285"/>
    <property type="match status" value="1"/>
</dbReference>
<evidence type="ECO:0000313" key="2">
    <source>
        <dbReference type="Proteomes" id="UP000199072"/>
    </source>
</evidence>
<name>A0A1G6ZH63_9SPHI</name>
<protein>
    <submittedName>
        <fullName evidence="1">Protein ImuA</fullName>
    </submittedName>
</protein>
<keyword evidence="2" id="KW-1185">Reference proteome</keyword>
<accession>A0A1G6ZH63</accession>
<dbReference type="RefSeq" id="WP_240315203.1">
    <property type="nucleotide sequence ID" value="NZ_FNAI01000003.1"/>
</dbReference>
<dbReference type="AlphaFoldDB" id="A0A1G6ZH63"/>
<evidence type="ECO:0000313" key="1">
    <source>
        <dbReference type="EMBL" id="SDE01801.1"/>
    </source>
</evidence>
<gene>
    <name evidence="1" type="ORF">SAMN05216464_103353</name>
</gene>